<name>A0A219YBT1_9CAUD</name>
<dbReference type="EMBL" id="KY290955">
    <property type="protein sequence ID" value="APU01461.1"/>
    <property type="molecule type" value="Genomic_DNA"/>
</dbReference>
<proteinExistence type="predicted"/>
<evidence type="ECO:0000259" key="1">
    <source>
        <dbReference type="Pfam" id="PF07007"/>
    </source>
</evidence>
<dbReference type="GO" id="GO:0005576">
    <property type="term" value="C:extracellular region"/>
    <property type="evidence" value="ECO:0007669"/>
    <property type="project" value="TreeGrafter"/>
</dbReference>
<protein>
    <recommendedName>
        <fullName evidence="1">Lysozyme inhibitor LprI-like N-terminal domain-containing protein</fullName>
    </recommendedName>
</protein>
<dbReference type="Proteomes" id="UP000225215">
    <property type="component" value="Segment"/>
</dbReference>
<dbReference type="Pfam" id="PF07007">
    <property type="entry name" value="LprI"/>
    <property type="match status" value="1"/>
</dbReference>
<sequence length="220" mass="24831">MKKLMIAVMFAFPMFSHAASFDCANASTTVELTICDDEKLSKLDEELNKVYKLARIHDPSIVKSQIDWVKIRNKATSVEQLDDLHESRIAILKSVVKPTIKPVMIRNESAEISSFSTSDNINTVIESVKNNKSDNISVDGFVFNTKKVDYKSPEWLSNCVKDEIKMTYKVNFSGRTDKMTEYKIINALTNAKLKQTMDSINGGYVTKDELFNNCMSGIGF</sequence>
<dbReference type="PANTHER" id="PTHR37549:SF1">
    <property type="entry name" value="LIPOPROTEIN LPRI"/>
    <property type="match status" value="1"/>
</dbReference>
<dbReference type="InterPro" id="IPR009739">
    <property type="entry name" value="LprI-like_N"/>
</dbReference>
<feature type="domain" description="Lysozyme inhibitor LprI-like N-terminal" evidence="1">
    <location>
        <begin position="23"/>
        <end position="76"/>
    </location>
</feature>
<accession>A0A219YBT1</accession>
<evidence type="ECO:0000313" key="2">
    <source>
        <dbReference type="EMBL" id="APU01461.1"/>
    </source>
</evidence>
<dbReference type="Gene3D" id="1.20.1270.180">
    <property type="match status" value="1"/>
</dbReference>
<evidence type="ECO:0000313" key="3">
    <source>
        <dbReference type="Proteomes" id="UP000225215"/>
    </source>
</evidence>
<organism evidence="2 3">
    <name type="scientific">Aeromonas phage 65.2</name>
    <dbReference type="NCBI Taxonomy" id="1932896"/>
    <lineage>
        <taxon>Viruses</taxon>
        <taxon>Duplodnaviria</taxon>
        <taxon>Heunggongvirae</taxon>
        <taxon>Uroviricota</taxon>
        <taxon>Caudoviricetes</taxon>
        <taxon>Pantevenvirales</taxon>
        <taxon>Straboviridae</taxon>
        <taxon>Emmerichvirinae</taxon>
        <taxon>Ishigurovirus</taxon>
        <taxon>Ishigurovirus osborne</taxon>
    </lineage>
</organism>
<dbReference type="PANTHER" id="PTHR37549">
    <property type="entry name" value="LIPOPROTEIN LPRI"/>
    <property type="match status" value="1"/>
</dbReference>
<dbReference type="InterPro" id="IPR052755">
    <property type="entry name" value="Lysozyme_Inhibitor_LprI"/>
</dbReference>
<reference evidence="2 3" key="1">
    <citation type="journal article" date="2017" name="Sci. Rep.">
        <title>Characterization and diversity of phages infecting Aeromonas salmonicida subsp. salmonicida.</title>
        <authorList>
            <person name="Vincent A.T."/>
            <person name="Paquet V.E."/>
            <person name="Bernatchez A."/>
            <person name="Tremblay D.M."/>
            <person name="Moineau S."/>
            <person name="Charette S.J."/>
        </authorList>
    </citation>
    <scope>NUCLEOTIDE SEQUENCE [LARGE SCALE GENOMIC DNA]</scope>
</reference>